<dbReference type="Proteomes" id="UP001237642">
    <property type="component" value="Unassembled WGS sequence"/>
</dbReference>
<proteinExistence type="predicted"/>
<evidence type="ECO:0000259" key="1">
    <source>
        <dbReference type="Pfam" id="PF07734"/>
    </source>
</evidence>
<dbReference type="NCBIfam" id="TIGR01640">
    <property type="entry name" value="F_box_assoc_1"/>
    <property type="match status" value="1"/>
</dbReference>
<dbReference type="AlphaFoldDB" id="A0AAD8MVN5"/>
<dbReference type="Pfam" id="PF07734">
    <property type="entry name" value="FBA_1"/>
    <property type="match status" value="1"/>
</dbReference>
<protein>
    <recommendedName>
        <fullName evidence="1">F-box associated beta-propeller type 1 domain-containing protein</fullName>
    </recommendedName>
</protein>
<reference evidence="2" key="1">
    <citation type="submission" date="2023-02" db="EMBL/GenBank/DDBJ databases">
        <title>Genome of toxic invasive species Heracleum sosnowskyi carries increased number of genes despite the absence of recent whole-genome duplications.</title>
        <authorList>
            <person name="Schelkunov M."/>
            <person name="Shtratnikova V."/>
            <person name="Makarenko M."/>
            <person name="Klepikova A."/>
            <person name="Omelchenko D."/>
            <person name="Novikova G."/>
            <person name="Obukhova E."/>
            <person name="Bogdanov V."/>
            <person name="Penin A."/>
            <person name="Logacheva M."/>
        </authorList>
    </citation>
    <scope>NUCLEOTIDE SEQUENCE</scope>
    <source>
        <strain evidence="2">Hsosn_3</strain>
        <tissue evidence="2">Leaf</tissue>
    </source>
</reference>
<sequence>MFFCGFGYDEVNDDFKMLMIAQPKAQFDGVRFFVILYSLKTNVWTQNHNVPGYINFRTMFGAGVFASESLYWTTTTEDQKDVIIAFDLTLEQFKQVPFSSEQVPV</sequence>
<feature type="domain" description="F-box associated beta-propeller type 1" evidence="1">
    <location>
        <begin position="3"/>
        <end position="98"/>
    </location>
</feature>
<keyword evidence="3" id="KW-1185">Reference proteome</keyword>
<dbReference type="InterPro" id="IPR006527">
    <property type="entry name" value="F-box-assoc_dom_typ1"/>
</dbReference>
<reference evidence="2" key="2">
    <citation type="submission" date="2023-05" db="EMBL/GenBank/DDBJ databases">
        <authorList>
            <person name="Schelkunov M.I."/>
        </authorList>
    </citation>
    <scope>NUCLEOTIDE SEQUENCE</scope>
    <source>
        <strain evidence="2">Hsosn_3</strain>
        <tissue evidence="2">Leaf</tissue>
    </source>
</reference>
<organism evidence="2 3">
    <name type="scientific">Heracleum sosnowskyi</name>
    <dbReference type="NCBI Taxonomy" id="360622"/>
    <lineage>
        <taxon>Eukaryota</taxon>
        <taxon>Viridiplantae</taxon>
        <taxon>Streptophyta</taxon>
        <taxon>Embryophyta</taxon>
        <taxon>Tracheophyta</taxon>
        <taxon>Spermatophyta</taxon>
        <taxon>Magnoliopsida</taxon>
        <taxon>eudicotyledons</taxon>
        <taxon>Gunneridae</taxon>
        <taxon>Pentapetalae</taxon>
        <taxon>asterids</taxon>
        <taxon>campanulids</taxon>
        <taxon>Apiales</taxon>
        <taxon>Apiaceae</taxon>
        <taxon>Apioideae</taxon>
        <taxon>apioid superclade</taxon>
        <taxon>Tordylieae</taxon>
        <taxon>Tordyliinae</taxon>
        <taxon>Heracleum</taxon>
    </lineage>
</organism>
<accession>A0AAD8MVN5</accession>
<comment type="caution">
    <text evidence="2">The sequence shown here is derived from an EMBL/GenBank/DDBJ whole genome shotgun (WGS) entry which is preliminary data.</text>
</comment>
<dbReference type="InterPro" id="IPR017451">
    <property type="entry name" value="F-box-assoc_interact_dom"/>
</dbReference>
<evidence type="ECO:0000313" key="3">
    <source>
        <dbReference type="Proteomes" id="UP001237642"/>
    </source>
</evidence>
<name>A0AAD8MVN5_9APIA</name>
<evidence type="ECO:0000313" key="2">
    <source>
        <dbReference type="EMBL" id="KAK1391290.1"/>
    </source>
</evidence>
<gene>
    <name evidence="2" type="ORF">POM88_010346</name>
</gene>
<dbReference type="EMBL" id="JAUIZM010000003">
    <property type="protein sequence ID" value="KAK1391290.1"/>
    <property type="molecule type" value="Genomic_DNA"/>
</dbReference>